<organism evidence="14 15">
    <name type="scientific">Vagococcus entomophilus</name>
    <dbReference type="NCBI Taxonomy" id="1160095"/>
    <lineage>
        <taxon>Bacteria</taxon>
        <taxon>Bacillati</taxon>
        <taxon>Bacillota</taxon>
        <taxon>Bacilli</taxon>
        <taxon>Lactobacillales</taxon>
        <taxon>Enterococcaceae</taxon>
        <taxon>Vagococcus</taxon>
    </lineage>
</organism>
<evidence type="ECO:0000256" key="5">
    <source>
        <dbReference type="ARBA" id="ARBA00022553"/>
    </source>
</evidence>
<keyword evidence="8 14" id="KW-0418">Kinase</keyword>
<gene>
    <name evidence="14" type="ORF">CBF30_09730</name>
</gene>
<dbReference type="PROSITE" id="PS50109">
    <property type="entry name" value="HIS_KIN"/>
    <property type="match status" value="1"/>
</dbReference>
<accession>A0A430AFM4</accession>
<evidence type="ECO:0000256" key="10">
    <source>
        <dbReference type="ARBA" id="ARBA00023012"/>
    </source>
</evidence>
<dbReference type="OrthoDB" id="9780487at2"/>
<comment type="caution">
    <text evidence="14">The sequence shown here is derived from an EMBL/GenBank/DDBJ whole genome shotgun (WGS) entry which is preliminary data.</text>
</comment>
<dbReference type="Pfam" id="PF00512">
    <property type="entry name" value="HisKA"/>
    <property type="match status" value="1"/>
</dbReference>
<dbReference type="SMART" id="SM00387">
    <property type="entry name" value="HATPase_c"/>
    <property type="match status" value="1"/>
</dbReference>
<dbReference type="GO" id="GO:0016036">
    <property type="term" value="P:cellular response to phosphate starvation"/>
    <property type="evidence" value="ECO:0007669"/>
    <property type="project" value="TreeGrafter"/>
</dbReference>
<dbReference type="GO" id="GO:0005886">
    <property type="term" value="C:plasma membrane"/>
    <property type="evidence" value="ECO:0007669"/>
    <property type="project" value="UniProtKB-SubCell"/>
</dbReference>
<dbReference type="Gene3D" id="3.30.565.10">
    <property type="entry name" value="Histidine kinase-like ATPase, C-terminal domain"/>
    <property type="match status" value="1"/>
</dbReference>
<dbReference type="InterPro" id="IPR005467">
    <property type="entry name" value="His_kinase_dom"/>
</dbReference>
<dbReference type="SMART" id="SM00388">
    <property type="entry name" value="HisKA"/>
    <property type="match status" value="1"/>
</dbReference>
<keyword evidence="4" id="KW-1003">Cell membrane</keyword>
<dbReference type="EMBL" id="NGJZ01000003">
    <property type="protein sequence ID" value="RSU06519.1"/>
    <property type="molecule type" value="Genomic_DNA"/>
</dbReference>
<dbReference type="InterPro" id="IPR004358">
    <property type="entry name" value="Sig_transdc_His_kin-like_C"/>
</dbReference>
<dbReference type="CDD" id="cd00082">
    <property type="entry name" value="HisKA"/>
    <property type="match status" value="1"/>
</dbReference>
<evidence type="ECO:0000313" key="14">
    <source>
        <dbReference type="EMBL" id="RSU06519.1"/>
    </source>
</evidence>
<protein>
    <recommendedName>
        <fullName evidence="3">histidine kinase</fullName>
        <ecNumber evidence="3">2.7.13.3</ecNumber>
    </recommendedName>
</protein>
<keyword evidence="6" id="KW-0808">Transferase</keyword>
<evidence type="ECO:0000256" key="9">
    <source>
        <dbReference type="ARBA" id="ARBA00022989"/>
    </source>
</evidence>
<reference evidence="14 15" key="1">
    <citation type="submission" date="2017-05" db="EMBL/GenBank/DDBJ databases">
        <title>Vagococcus spp. assemblies.</title>
        <authorList>
            <person name="Gulvik C.A."/>
        </authorList>
    </citation>
    <scope>NUCLEOTIDE SEQUENCE [LARGE SCALE GENOMIC DNA]</scope>
    <source>
        <strain evidence="14 15">DSM 24756</strain>
    </source>
</reference>
<evidence type="ECO:0000256" key="2">
    <source>
        <dbReference type="ARBA" id="ARBA00004651"/>
    </source>
</evidence>
<dbReference type="GO" id="GO:0000155">
    <property type="term" value="F:phosphorelay sensor kinase activity"/>
    <property type="evidence" value="ECO:0007669"/>
    <property type="project" value="InterPro"/>
</dbReference>
<feature type="domain" description="Histidine kinase" evidence="13">
    <location>
        <begin position="126"/>
        <end position="336"/>
    </location>
</feature>
<evidence type="ECO:0000256" key="12">
    <source>
        <dbReference type="SAM" id="Phobius"/>
    </source>
</evidence>
<dbReference type="InterPro" id="IPR003594">
    <property type="entry name" value="HATPase_dom"/>
</dbReference>
<dbReference type="Gene3D" id="1.10.287.130">
    <property type="match status" value="1"/>
</dbReference>
<dbReference type="EC" id="2.7.13.3" evidence="3"/>
<dbReference type="InterPro" id="IPR036890">
    <property type="entry name" value="HATPase_C_sf"/>
</dbReference>
<dbReference type="AlphaFoldDB" id="A0A430AFM4"/>
<feature type="transmembrane region" description="Helical" evidence="12">
    <location>
        <begin position="42"/>
        <end position="61"/>
    </location>
</feature>
<keyword evidence="5" id="KW-0597">Phosphoprotein</keyword>
<evidence type="ECO:0000256" key="8">
    <source>
        <dbReference type="ARBA" id="ARBA00022777"/>
    </source>
</evidence>
<evidence type="ECO:0000313" key="15">
    <source>
        <dbReference type="Proteomes" id="UP000288669"/>
    </source>
</evidence>
<keyword evidence="7 12" id="KW-0812">Transmembrane</keyword>
<dbReference type="PRINTS" id="PR00344">
    <property type="entry name" value="BCTRLSENSOR"/>
</dbReference>
<evidence type="ECO:0000256" key="4">
    <source>
        <dbReference type="ARBA" id="ARBA00022475"/>
    </source>
</evidence>
<evidence type="ECO:0000256" key="3">
    <source>
        <dbReference type="ARBA" id="ARBA00012438"/>
    </source>
</evidence>
<keyword evidence="9 12" id="KW-1133">Transmembrane helix</keyword>
<evidence type="ECO:0000259" key="13">
    <source>
        <dbReference type="PROSITE" id="PS50109"/>
    </source>
</evidence>
<keyword evidence="15" id="KW-1185">Reference proteome</keyword>
<dbReference type="InterPro" id="IPR050351">
    <property type="entry name" value="BphY/WalK/GraS-like"/>
</dbReference>
<comment type="subcellular location">
    <subcellularLocation>
        <location evidence="2">Cell membrane</location>
        <topology evidence="2">Multi-pass membrane protein</topology>
    </subcellularLocation>
</comment>
<dbReference type="Proteomes" id="UP000288669">
    <property type="component" value="Unassembled WGS sequence"/>
</dbReference>
<dbReference type="SUPFAM" id="SSF55874">
    <property type="entry name" value="ATPase domain of HSP90 chaperone/DNA topoisomerase II/histidine kinase"/>
    <property type="match status" value="1"/>
</dbReference>
<dbReference type="InterPro" id="IPR036097">
    <property type="entry name" value="HisK_dim/P_sf"/>
</dbReference>
<keyword evidence="11 12" id="KW-0472">Membrane</keyword>
<name>A0A430AFM4_9ENTE</name>
<dbReference type="PANTHER" id="PTHR45453:SF2">
    <property type="entry name" value="HISTIDINE KINASE"/>
    <property type="match status" value="1"/>
</dbReference>
<dbReference type="GO" id="GO:0004721">
    <property type="term" value="F:phosphoprotein phosphatase activity"/>
    <property type="evidence" value="ECO:0007669"/>
    <property type="project" value="TreeGrafter"/>
</dbReference>
<evidence type="ECO:0000256" key="7">
    <source>
        <dbReference type="ARBA" id="ARBA00022692"/>
    </source>
</evidence>
<dbReference type="RefSeq" id="WP_126825953.1">
    <property type="nucleotide sequence ID" value="NZ_JBHLWU010000001.1"/>
</dbReference>
<dbReference type="Pfam" id="PF02518">
    <property type="entry name" value="HATPase_c"/>
    <property type="match status" value="1"/>
</dbReference>
<keyword evidence="10" id="KW-0902">Two-component regulatory system</keyword>
<proteinExistence type="predicted"/>
<dbReference type="SUPFAM" id="SSF47384">
    <property type="entry name" value="Homodimeric domain of signal transducing histidine kinase"/>
    <property type="match status" value="1"/>
</dbReference>
<feature type="transmembrane region" description="Helical" evidence="12">
    <location>
        <begin position="12"/>
        <end position="30"/>
    </location>
</feature>
<dbReference type="PANTHER" id="PTHR45453">
    <property type="entry name" value="PHOSPHATE REGULON SENSOR PROTEIN PHOR"/>
    <property type="match status" value="1"/>
</dbReference>
<sequence>MSFLHYLKDQATMIIFWLICIFLTVLIFWLTPDFSLPFTSLLYIFLLQFAFLVAFLTFSYIKRYPWWKTLGNEQVEKEISILPLNVAVTNEQKLAQQTINDLIDKHHSSLETILHAQQEQKDFIDSWVHEIKVPLAAIQLIIENISDDIPEKNLYQLENDLQKINSYVEQVLYFSRLDSFSKDYLIQEHSLKSIIYPTIRQSANYFIQHQLHYSVSGEDYEVLTDPKWLAFILEQIISNAIKYTEDGGSITFDISKNERGVWLAIQDTGIGIPLEDQRRIFDKGFTGQNGRNLNQHATGLGLYLARNLAGKLGHSIYVDSEVGTGTTIRILFPFLTYYTEADEESLL</sequence>
<evidence type="ECO:0000256" key="6">
    <source>
        <dbReference type="ARBA" id="ARBA00022679"/>
    </source>
</evidence>
<evidence type="ECO:0000256" key="11">
    <source>
        <dbReference type="ARBA" id="ARBA00023136"/>
    </source>
</evidence>
<comment type="catalytic activity">
    <reaction evidence="1">
        <text>ATP + protein L-histidine = ADP + protein N-phospho-L-histidine.</text>
        <dbReference type="EC" id="2.7.13.3"/>
    </reaction>
</comment>
<evidence type="ECO:0000256" key="1">
    <source>
        <dbReference type="ARBA" id="ARBA00000085"/>
    </source>
</evidence>
<dbReference type="InterPro" id="IPR003661">
    <property type="entry name" value="HisK_dim/P_dom"/>
</dbReference>